<dbReference type="Pfam" id="PF12838">
    <property type="entry name" value="Fer4_7"/>
    <property type="match status" value="1"/>
</dbReference>
<name>A0A7G9B4V9_9FIRM</name>
<feature type="domain" description="4Fe-4S ferredoxin-type" evidence="4">
    <location>
        <begin position="17"/>
        <end position="46"/>
    </location>
</feature>
<evidence type="ECO:0000256" key="3">
    <source>
        <dbReference type="ARBA" id="ARBA00023014"/>
    </source>
</evidence>
<keyword evidence="2" id="KW-0408">Iron</keyword>
<feature type="domain" description="4Fe-4S ferredoxin-type" evidence="4">
    <location>
        <begin position="48"/>
        <end position="77"/>
    </location>
</feature>
<evidence type="ECO:0000313" key="5">
    <source>
        <dbReference type="EMBL" id="QNL44590.1"/>
    </source>
</evidence>
<keyword evidence="1" id="KW-0479">Metal-binding</keyword>
<protein>
    <submittedName>
        <fullName evidence="5">4Fe-4S binding protein</fullName>
    </submittedName>
</protein>
<evidence type="ECO:0000256" key="1">
    <source>
        <dbReference type="ARBA" id="ARBA00022723"/>
    </source>
</evidence>
<dbReference type="KEGG" id="ohi:H8790_00595"/>
<evidence type="ECO:0000256" key="2">
    <source>
        <dbReference type="ARBA" id="ARBA00023004"/>
    </source>
</evidence>
<dbReference type="SUPFAM" id="SSF54862">
    <property type="entry name" value="4Fe-4S ferredoxins"/>
    <property type="match status" value="1"/>
</dbReference>
<dbReference type="PANTHER" id="PTHR43122">
    <property type="entry name" value="FERREDOXIN SUBUNIT OF PYRUVATE:FLAVODOXIN OXIDOREDUCTASE-RELATED"/>
    <property type="match status" value="1"/>
</dbReference>
<dbReference type="PANTHER" id="PTHR43122:SF1">
    <property type="entry name" value="IRON-SULFUR-BINDING PROTEIN"/>
    <property type="match status" value="1"/>
</dbReference>
<proteinExistence type="predicted"/>
<dbReference type="InterPro" id="IPR017896">
    <property type="entry name" value="4Fe4S_Fe-S-bd"/>
</dbReference>
<dbReference type="GO" id="GO:0051536">
    <property type="term" value="F:iron-sulfur cluster binding"/>
    <property type="evidence" value="ECO:0007669"/>
    <property type="project" value="UniProtKB-KW"/>
</dbReference>
<dbReference type="GO" id="GO:0046872">
    <property type="term" value="F:metal ion binding"/>
    <property type="evidence" value="ECO:0007669"/>
    <property type="project" value="UniProtKB-KW"/>
</dbReference>
<dbReference type="EMBL" id="CP060490">
    <property type="protein sequence ID" value="QNL44590.1"/>
    <property type="molecule type" value="Genomic_DNA"/>
</dbReference>
<evidence type="ECO:0000313" key="6">
    <source>
        <dbReference type="Proteomes" id="UP000515960"/>
    </source>
</evidence>
<organism evidence="5 6">
    <name type="scientific">Oscillibacter hominis</name>
    <dbReference type="NCBI Taxonomy" id="2763056"/>
    <lineage>
        <taxon>Bacteria</taxon>
        <taxon>Bacillati</taxon>
        <taxon>Bacillota</taxon>
        <taxon>Clostridia</taxon>
        <taxon>Eubacteriales</taxon>
        <taxon>Oscillospiraceae</taxon>
        <taxon>Oscillibacter</taxon>
    </lineage>
</organism>
<dbReference type="RefSeq" id="WP_187333176.1">
    <property type="nucleotide sequence ID" value="NZ_CP060490.1"/>
</dbReference>
<sequence length="149" mass="15923">MSNCTLPPLDALSGPHAVAIVECPDCIACNPCSTVCKFGAITTASVEDIPVIDYEKCRGCGMCVQICPGLAIYMMRLSGDRAEITIPYEFLPFPAPGDTVDVLDREGRKLCKGTVLRTISREKSIGDTPTVTFEVDAAMAAEARDISFA</sequence>
<dbReference type="InterPro" id="IPR017900">
    <property type="entry name" value="4Fe4S_Fe_S_CS"/>
</dbReference>
<keyword evidence="3" id="KW-0411">Iron-sulfur</keyword>
<reference evidence="5 6" key="1">
    <citation type="submission" date="2020-08" db="EMBL/GenBank/DDBJ databases">
        <authorList>
            <person name="Liu C."/>
            <person name="Sun Q."/>
        </authorList>
    </citation>
    <scope>NUCLEOTIDE SEQUENCE [LARGE SCALE GENOMIC DNA]</scope>
    <source>
        <strain evidence="5 6">NSJ-62</strain>
    </source>
</reference>
<dbReference type="PROSITE" id="PS51379">
    <property type="entry name" value="4FE4S_FER_2"/>
    <property type="match status" value="2"/>
</dbReference>
<gene>
    <name evidence="5" type="ORF">H8790_00595</name>
</gene>
<dbReference type="AlphaFoldDB" id="A0A7G9B4V9"/>
<evidence type="ECO:0000259" key="4">
    <source>
        <dbReference type="PROSITE" id="PS51379"/>
    </source>
</evidence>
<keyword evidence="6" id="KW-1185">Reference proteome</keyword>
<accession>A0A7G9B4V9</accession>
<dbReference type="Gene3D" id="3.30.70.20">
    <property type="match status" value="1"/>
</dbReference>
<dbReference type="PROSITE" id="PS00198">
    <property type="entry name" value="4FE4S_FER_1"/>
    <property type="match status" value="1"/>
</dbReference>
<dbReference type="Proteomes" id="UP000515960">
    <property type="component" value="Chromosome"/>
</dbReference>